<feature type="binding site" evidence="8">
    <location>
        <position position="244"/>
    </location>
    <ligand>
        <name>shikimate</name>
        <dbReference type="ChEBI" id="CHEBI:36208"/>
    </ligand>
</feature>
<feature type="binding site" evidence="8">
    <location>
        <position position="87"/>
    </location>
    <ligand>
        <name>shikimate</name>
        <dbReference type="ChEBI" id="CHEBI:36208"/>
    </ligand>
</feature>
<evidence type="ECO:0000256" key="2">
    <source>
        <dbReference type="ARBA" id="ARBA00012962"/>
    </source>
</evidence>
<evidence type="ECO:0000256" key="3">
    <source>
        <dbReference type="ARBA" id="ARBA00022605"/>
    </source>
</evidence>
<feature type="binding site" evidence="8">
    <location>
        <position position="237"/>
    </location>
    <ligand>
        <name>NADP(+)</name>
        <dbReference type="ChEBI" id="CHEBI:58349"/>
    </ligand>
</feature>
<dbReference type="InterPro" id="IPR011342">
    <property type="entry name" value="Shikimate_DH"/>
</dbReference>
<keyword evidence="5 8" id="KW-0560">Oxidoreductase</keyword>
<dbReference type="NCBIfam" id="TIGR00507">
    <property type="entry name" value="aroE"/>
    <property type="match status" value="1"/>
</dbReference>
<sequence>MTDHYAVFGNPVVQSKSPMIHARFAAETGQDMDYVKIEAPVDGFADALRAFVDKGGRGCNVTAPFKLEAYALATEHTQAARMAGSTNTLRFDGNRIEAHNTDGVGLLRDIQDNLGHSLKGKRILMLGAGGAVRGAALPFLQAGPAEFALLNRSVDKAQAICDMLKDHGEIVLCDPVRAKGYDIVLNGTSSSLGGSCPTMPDGVFDGCALAYDLSYGKGLTPFLQAAQKAGVPQLADGVGMLVEQAAEAFAWWRGTTPATTDLIREMTIPLT</sequence>
<evidence type="ECO:0000259" key="10">
    <source>
        <dbReference type="Pfam" id="PF08501"/>
    </source>
</evidence>
<proteinExistence type="inferred from homology"/>
<feature type="domain" description="SDH C-terminal" evidence="11">
    <location>
        <begin position="237"/>
        <end position="258"/>
    </location>
</feature>
<evidence type="ECO:0000256" key="1">
    <source>
        <dbReference type="ARBA" id="ARBA00004871"/>
    </source>
</evidence>
<evidence type="ECO:0000256" key="6">
    <source>
        <dbReference type="ARBA" id="ARBA00023141"/>
    </source>
</evidence>
<dbReference type="InterPro" id="IPR013708">
    <property type="entry name" value="Shikimate_DH-bd_N"/>
</dbReference>
<evidence type="ECO:0000256" key="7">
    <source>
        <dbReference type="ARBA" id="ARBA00049442"/>
    </source>
</evidence>
<dbReference type="Pfam" id="PF18317">
    <property type="entry name" value="SDH_C"/>
    <property type="match status" value="1"/>
</dbReference>
<evidence type="ECO:0000256" key="5">
    <source>
        <dbReference type="ARBA" id="ARBA00023002"/>
    </source>
</evidence>
<dbReference type="EMBL" id="CP124616">
    <property type="protein sequence ID" value="WGW04210.1"/>
    <property type="molecule type" value="Genomic_DNA"/>
</dbReference>
<feature type="domain" description="Shikimate dehydrogenase substrate binding N-terminal" evidence="10">
    <location>
        <begin position="7"/>
        <end position="89"/>
    </location>
</feature>
<dbReference type="Pfam" id="PF01488">
    <property type="entry name" value="Shikimate_DH"/>
    <property type="match status" value="1"/>
</dbReference>
<dbReference type="Gene3D" id="3.40.50.720">
    <property type="entry name" value="NAD(P)-binding Rossmann-like Domain"/>
    <property type="match status" value="1"/>
</dbReference>
<keyword evidence="3 8" id="KW-0028">Amino-acid biosynthesis</keyword>
<dbReference type="InterPro" id="IPR046346">
    <property type="entry name" value="Aminoacid_DH-like_N_sf"/>
</dbReference>
<feature type="binding site" evidence="8">
    <location>
        <position position="102"/>
    </location>
    <ligand>
        <name>shikimate</name>
        <dbReference type="ChEBI" id="CHEBI:36208"/>
    </ligand>
</feature>
<dbReference type="InterPro" id="IPR022893">
    <property type="entry name" value="Shikimate_DH_fam"/>
</dbReference>
<reference evidence="12 13" key="1">
    <citation type="submission" date="2023-05" db="EMBL/GenBank/DDBJ databases">
        <title>YMD87, complete Genome.</title>
        <authorList>
            <person name="Zhang J."/>
            <person name="Xu X."/>
        </authorList>
    </citation>
    <scope>NUCLEOTIDE SEQUENCE [LARGE SCALE GENOMIC DNA]</scope>
    <source>
        <strain evidence="12 13">YMD87</strain>
    </source>
</reference>
<keyword evidence="13" id="KW-1185">Reference proteome</keyword>
<dbReference type="EC" id="1.1.1.25" evidence="2 8"/>
<gene>
    <name evidence="8 12" type="primary">aroE</name>
    <name evidence="12" type="ORF">QF118_01350</name>
</gene>
<dbReference type="Proteomes" id="UP001241605">
    <property type="component" value="Chromosome"/>
</dbReference>
<protein>
    <recommendedName>
        <fullName evidence="2 8">Shikimate dehydrogenase (NADP(+))</fullName>
        <shortName evidence="8">SDH</shortName>
        <ecNumber evidence="2 8">1.1.1.25</ecNumber>
    </recommendedName>
</protein>
<feature type="binding site" evidence="8">
    <location>
        <begin position="15"/>
        <end position="17"/>
    </location>
    <ligand>
        <name>shikimate</name>
        <dbReference type="ChEBI" id="CHEBI:36208"/>
    </ligand>
</feature>
<evidence type="ECO:0000256" key="8">
    <source>
        <dbReference type="HAMAP-Rule" id="MF_00222"/>
    </source>
</evidence>
<dbReference type="InterPro" id="IPR041121">
    <property type="entry name" value="SDH_C"/>
</dbReference>
<organism evidence="12 13">
    <name type="scientific">Tropicibacter oceani</name>
    <dbReference type="NCBI Taxonomy" id="3058420"/>
    <lineage>
        <taxon>Bacteria</taxon>
        <taxon>Pseudomonadati</taxon>
        <taxon>Pseudomonadota</taxon>
        <taxon>Alphaproteobacteria</taxon>
        <taxon>Rhodobacterales</taxon>
        <taxon>Roseobacteraceae</taxon>
        <taxon>Tropicibacter</taxon>
    </lineage>
</organism>
<dbReference type="CDD" id="cd01065">
    <property type="entry name" value="NAD_bind_Shikimate_DH"/>
    <property type="match status" value="1"/>
</dbReference>
<dbReference type="PANTHER" id="PTHR21089">
    <property type="entry name" value="SHIKIMATE DEHYDROGENASE"/>
    <property type="match status" value="1"/>
</dbReference>
<feature type="active site" description="Proton acceptor" evidence="8">
    <location>
        <position position="66"/>
    </location>
</feature>
<feature type="binding site" evidence="8">
    <location>
        <position position="213"/>
    </location>
    <ligand>
        <name>NADP(+)</name>
        <dbReference type="ChEBI" id="CHEBI:58349"/>
    </ligand>
</feature>
<comment type="function">
    <text evidence="8">Involved in the biosynthesis of the chorismate, which leads to the biosynthesis of aromatic amino acids. Catalyzes the reversible NADPH linked reduction of 3-dehydroshikimate (DHSA) to yield shikimate (SA).</text>
</comment>
<accession>A0ABY8QI54</accession>
<name>A0ABY8QI54_9RHOB</name>
<dbReference type="InterPro" id="IPR036291">
    <property type="entry name" value="NAD(P)-bd_dom_sf"/>
</dbReference>
<dbReference type="PANTHER" id="PTHR21089:SF1">
    <property type="entry name" value="BIFUNCTIONAL 3-DEHYDROQUINATE DEHYDRATASE_SHIKIMATE DEHYDROGENASE, CHLOROPLASTIC"/>
    <property type="match status" value="1"/>
</dbReference>
<evidence type="ECO:0000259" key="9">
    <source>
        <dbReference type="Pfam" id="PF01488"/>
    </source>
</evidence>
<dbReference type="RefSeq" id="WP_282300841.1">
    <property type="nucleotide sequence ID" value="NZ_CP124616.1"/>
</dbReference>
<comment type="pathway">
    <text evidence="1 8">Metabolic intermediate biosynthesis; chorismate biosynthesis; chorismate from D-erythrose 4-phosphate and phosphoenolpyruvate: step 4/7.</text>
</comment>
<comment type="similarity">
    <text evidence="8">Belongs to the shikimate dehydrogenase family.</text>
</comment>
<dbReference type="Pfam" id="PF08501">
    <property type="entry name" value="Shikimate_dh_N"/>
    <property type="match status" value="1"/>
</dbReference>
<feature type="binding site" evidence="8">
    <location>
        <position position="215"/>
    </location>
    <ligand>
        <name>shikimate</name>
        <dbReference type="ChEBI" id="CHEBI:36208"/>
    </ligand>
</feature>
<evidence type="ECO:0000313" key="13">
    <source>
        <dbReference type="Proteomes" id="UP001241605"/>
    </source>
</evidence>
<comment type="caution">
    <text evidence="8">Lacks conserved residue(s) required for the propagation of feature annotation.</text>
</comment>
<dbReference type="Gene3D" id="3.40.50.10860">
    <property type="entry name" value="Leucine Dehydrogenase, chain A, domain 1"/>
    <property type="match status" value="1"/>
</dbReference>
<keyword evidence="4 8" id="KW-0521">NADP</keyword>
<keyword evidence="6 8" id="KW-0057">Aromatic amino acid biosynthesis</keyword>
<dbReference type="NCBIfam" id="NF001310">
    <property type="entry name" value="PRK00258.1-2"/>
    <property type="match status" value="1"/>
</dbReference>
<dbReference type="InterPro" id="IPR006151">
    <property type="entry name" value="Shikm_DH/Glu-tRNA_Rdtase"/>
</dbReference>
<evidence type="ECO:0000256" key="4">
    <source>
        <dbReference type="ARBA" id="ARBA00022857"/>
    </source>
</evidence>
<feature type="binding site" evidence="8">
    <location>
        <position position="62"/>
    </location>
    <ligand>
        <name>shikimate</name>
        <dbReference type="ChEBI" id="CHEBI:36208"/>
    </ligand>
</feature>
<feature type="domain" description="Quinate/shikimate 5-dehydrogenase/glutamyl-tRNA reductase" evidence="9">
    <location>
        <begin position="115"/>
        <end position="191"/>
    </location>
</feature>
<dbReference type="HAMAP" id="MF_00222">
    <property type="entry name" value="Shikimate_DH_AroE"/>
    <property type="match status" value="1"/>
</dbReference>
<evidence type="ECO:0000259" key="11">
    <source>
        <dbReference type="Pfam" id="PF18317"/>
    </source>
</evidence>
<evidence type="ECO:0000313" key="12">
    <source>
        <dbReference type="EMBL" id="WGW04210.1"/>
    </source>
</evidence>
<dbReference type="SUPFAM" id="SSF53223">
    <property type="entry name" value="Aminoacid dehydrogenase-like, N-terminal domain"/>
    <property type="match status" value="1"/>
</dbReference>
<dbReference type="GO" id="GO:0004764">
    <property type="term" value="F:shikimate 3-dehydrogenase (NADP+) activity"/>
    <property type="evidence" value="ECO:0007669"/>
    <property type="project" value="UniProtKB-EC"/>
</dbReference>
<dbReference type="SUPFAM" id="SSF51735">
    <property type="entry name" value="NAD(P)-binding Rossmann-fold domains"/>
    <property type="match status" value="1"/>
</dbReference>
<comment type="catalytic activity">
    <reaction evidence="7 8">
        <text>shikimate + NADP(+) = 3-dehydroshikimate + NADPH + H(+)</text>
        <dbReference type="Rhea" id="RHEA:17737"/>
        <dbReference type="ChEBI" id="CHEBI:15378"/>
        <dbReference type="ChEBI" id="CHEBI:16630"/>
        <dbReference type="ChEBI" id="CHEBI:36208"/>
        <dbReference type="ChEBI" id="CHEBI:57783"/>
        <dbReference type="ChEBI" id="CHEBI:58349"/>
        <dbReference type="EC" id="1.1.1.25"/>
    </reaction>
</comment>
<comment type="subunit">
    <text evidence="8">Homodimer.</text>
</comment>
<feature type="binding site" evidence="8">
    <location>
        <begin position="127"/>
        <end position="131"/>
    </location>
    <ligand>
        <name>NADP(+)</name>
        <dbReference type="ChEBI" id="CHEBI:58349"/>
    </ligand>
</feature>